<reference evidence="8 9" key="1">
    <citation type="submission" date="2018-10" db="EMBL/GenBank/DDBJ databases">
        <title>Fifty Aureobasidium pullulans genomes reveal a recombining polyextremotolerant generalist.</title>
        <authorList>
            <person name="Gostincar C."/>
            <person name="Turk M."/>
            <person name="Zajc J."/>
            <person name="Gunde-Cimerman N."/>
        </authorList>
    </citation>
    <scope>NUCLEOTIDE SEQUENCE [LARGE SCALE GENOMIC DNA]</scope>
    <source>
        <strain evidence="8 9">EXF-10751</strain>
    </source>
</reference>
<gene>
    <name evidence="8" type="ORF">D6D20_09559</name>
</gene>
<sequence>MFIDTLFLHVFLLSALGSAKHVPPGPSSPYCGLNVTYKKLQNSICETTPGVNSFSGYVHLPSSLLADSQNASDPYNISTFFWYFESRNKPRHAPLTIWFAGGPGAASSFSAMTENGPCYVNEYANDTVFNPYSLNENSNLLYIDQPVQAGFSYSSFYNSTYNFLALDTSVSPVTPMDAYDGDIPSENSTFKYGVWADQSSSHTASTTMDAARPVWHFLQSWFENFPEYRTSDRRVNLWGNSYGGFWVTGFTSHILAQNALVKNGTLSGRVIPINTIGITNGCVDAFTTVQSYGDIAYNNTYNTSFITSEVYADIQNNITKSGGCYDQIHRCRAAVALSDPTGTGNNDTVNAICAGATVYCLAYAGNGAYLAASGRSAFDMAENASAPYPPFSATTYLNRPEVRKQLGVPVLFKPGSMTINNKFIYGTGDLARVDGIHALNTILDSNVNLALVFGDRDTRCNWLSGETVANTIDWKGKSAYAAAGYQETQTNSTYIGGLTKQFQSLSFTRVFQAGHAVGFFQPQTVFGIFERSSVWSTDVATGKQKIRGDGMYGTKGQSSAWSHFEILPEVPEPVCDIWDVGTSCSEGQIEALVEGTAVIVDDVVVSPGYQ</sequence>
<dbReference type="GO" id="GO:0000324">
    <property type="term" value="C:fungal-type vacuole"/>
    <property type="evidence" value="ECO:0007669"/>
    <property type="project" value="TreeGrafter"/>
</dbReference>
<feature type="chain" id="PRO_5020566506" evidence="7">
    <location>
        <begin position="20"/>
        <end position="610"/>
    </location>
</feature>
<comment type="caution">
    <text evidence="8">The sequence shown here is derived from an EMBL/GenBank/DDBJ whole genome shotgun (WGS) entry which is preliminary data.</text>
</comment>
<keyword evidence="2" id="KW-0121">Carboxypeptidase</keyword>
<dbReference type="InterPro" id="IPR029058">
    <property type="entry name" value="AB_hydrolase_fold"/>
</dbReference>
<evidence type="ECO:0000256" key="6">
    <source>
        <dbReference type="ARBA" id="ARBA00023180"/>
    </source>
</evidence>
<evidence type="ECO:0000256" key="3">
    <source>
        <dbReference type="ARBA" id="ARBA00022670"/>
    </source>
</evidence>
<proteinExistence type="inferred from homology"/>
<feature type="signal peptide" evidence="7">
    <location>
        <begin position="1"/>
        <end position="19"/>
    </location>
</feature>
<dbReference type="Pfam" id="PF00450">
    <property type="entry name" value="Peptidase_S10"/>
    <property type="match status" value="1"/>
</dbReference>
<evidence type="ECO:0000256" key="7">
    <source>
        <dbReference type="SAM" id="SignalP"/>
    </source>
</evidence>
<dbReference type="AlphaFoldDB" id="A0A4S8YVV0"/>
<dbReference type="GO" id="GO:0006508">
    <property type="term" value="P:proteolysis"/>
    <property type="evidence" value="ECO:0007669"/>
    <property type="project" value="UniProtKB-KW"/>
</dbReference>
<dbReference type="SUPFAM" id="SSF53474">
    <property type="entry name" value="alpha/beta-Hydrolases"/>
    <property type="match status" value="1"/>
</dbReference>
<dbReference type="InterPro" id="IPR001563">
    <property type="entry name" value="Peptidase_S10"/>
</dbReference>
<protein>
    <submittedName>
        <fullName evidence="8">Alpha/beta-hydrolase</fullName>
    </submittedName>
</protein>
<dbReference type="PANTHER" id="PTHR11802:SF189">
    <property type="entry name" value="CARBOXYPEPTIDASE"/>
    <property type="match status" value="1"/>
</dbReference>
<comment type="similarity">
    <text evidence="1">Belongs to the peptidase S10 family.</text>
</comment>
<name>A0A4S8YVV0_AURPU</name>
<evidence type="ECO:0000256" key="1">
    <source>
        <dbReference type="ARBA" id="ARBA00009431"/>
    </source>
</evidence>
<evidence type="ECO:0000256" key="2">
    <source>
        <dbReference type="ARBA" id="ARBA00022645"/>
    </source>
</evidence>
<keyword evidence="3" id="KW-0645">Protease</keyword>
<evidence type="ECO:0000256" key="5">
    <source>
        <dbReference type="ARBA" id="ARBA00022801"/>
    </source>
</evidence>
<dbReference type="Gene3D" id="3.40.50.1820">
    <property type="entry name" value="alpha/beta hydrolase"/>
    <property type="match status" value="1"/>
</dbReference>
<dbReference type="Proteomes" id="UP000310421">
    <property type="component" value="Unassembled WGS sequence"/>
</dbReference>
<keyword evidence="5 8" id="KW-0378">Hydrolase</keyword>
<evidence type="ECO:0000313" key="9">
    <source>
        <dbReference type="Proteomes" id="UP000310421"/>
    </source>
</evidence>
<dbReference type="EMBL" id="QZAN01000195">
    <property type="protein sequence ID" value="THW55330.1"/>
    <property type="molecule type" value="Genomic_DNA"/>
</dbReference>
<dbReference type="PANTHER" id="PTHR11802">
    <property type="entry name" value="SERINE PROTEASE FAMILY S10 SERINE CARBOXYPEPTIDASE"/>
    <property type="match status" value="1"/>
</dbReference>
<dbReference type="GO" id="GO:0004185">
    <property type="term" value="F:serine-type carboxypeptidase activity"/>
    <property type="evidence" value="ECO:0007669"/>
    <property type="project" value="InterPro"/>
</dbReference>
<keyword evidence="4 7" id="KW-0732">Signal</keyword>
<evidence type="ECO:0000313" key="8">
    <source>
        <dbReference type="EMBL" id="THW55330.1"/>
    </source>
</evidence>
<keyword evidence="6" id="KW-0325">Glycoprotein</keyword>
<organism evidence="8 9">
    <name type="scientific">Aureobasidium pullulans</name>
    <name type="common">Black yeast</name>
    <name type="synonym">Pullularia pullulans</name>
    <dbReference type="NCBI Taxonomy" id="5580"/>
    <lineage>
        <taxon>Eukaryota</taxon>
        <taxon>Fungi</taxon>
        <taxon>Dikarya</taxon>
        <taxon>Ascomycota</taxon>
        <taxon>Pezizomycotina</taxon>
        <taxon>Dothideomycetes</taxon>
        <taxon>Dothideomycetidae</taxon>
        <taxon>Dothideales</taxon>
        <taxon>Saccotheciaceae</taxon>
        <taxon>Aureobasidium</taxon>
    </lineage>
</organism>
<accession>A0A4S8YVV0</accession>
<dbReference type="PRINTS" id="PR00724">
    <property type="entry name" value="CRBOXYPTASEC"/>
</dbReference>
<evidence type="ECO:0000256" key="4">
    <source>
        <dbReference type="ARBA" id="ARBA00022729"/>
    </source>
</evidence>